<dbReference type="EMBL" id="CP159218">
    <property type="protein sequence ID" value="XCG63893.1"/>
    <property type="molecule type" value="Genomic_DNA"/>
</dbReference>
<dbReference type="Gene3D" id="1.10.10.10">
    <property type="entry name" value="Winged helix-like DNA-binding domain superfamily/Winged helix DNA-binding domain"/>
    <property type="match status" value="1"/>
</dbReference>
<dbReference type="GO" id="GO:0003723">
    <property type="term" value="F:RNA binding"/>
    <property type="evidence" value="ECO:0007669"/>
    <property type="project" value="InterPro"/>
</dbReference>
<evidence type="ECO:0000256" key="3">
    <source>
        <dbReference type="ARBA" id="ARBA00023015"/>
    </source>
</evidence>
<keyword evidence="2" id="KW-0418">Kinase</keyword>
<dbReference type="InterPro" id="IPR003018">
    <property type="entry name" value="GAF"/>
</dbReference>
<organism evidence="6">
    <name type="scientific">Nakamurella sp. A5-74</name>
    <dbReference type="NCBI Taxonomy" id="3158264"/>
    <lineage>
        <taxon>Bacteria</taxon>
        <taxon>Bacillati</taxon>
        <taxon>Actinomycetota</taxon>
        <taxon>Actinomycetes</taxon>
        <taxon>Nakamurellales</taxon>
        <taxon>Nakamurellaceae</taxon>
        <taxon>Nakamurella</taxon>
    </lineage>
</organism>
<dbReference type="PROSITE" id="PS50921">
    <property type="entry name" value="ANTAR"/>
    <property type="match status" value="1"/>
</dbReference>
<reference evidence="6" key="1">
    <citation type="submission" date="2024-05" db="EMBL/GenBank/DDBJ databases">
        <authorList>
            <person name="Cai S.Y."/>
            <person name="Jin L.M."/>
            <person name="Li H.R."/>
        </authorList>
    </citation>
    <scope>NUCLEOTIDE SEQUENCE</scope>
    <source>
        <strain evidence="6">A5-74</strain>
    </source>
</reference>
<name>A0AAU8DQ38_9ACTN</name>
<keyword evidence="4" id="KW-0804">Transcription</keyword>
<dbReference type="GO" id="GO:0016301">
    <property type="term" value="F:kinase activity"/>
    <property type="evidence" value="ECO:0007669"/>
    <property type="project" value="UniProtKB-KW"/>
</dbReference>
<dbReference type="SUPFAM" id="SSF55781">
    <property type="entry name" value="GAF domain-like"/>
    <property type="match status" value="1"/>
</dbReference>
<sequence>MESSPEALTAELLSRTREMPVNDTDRLLSVATAAIVELGIADSVSILERVGDHEFTTRAPTDDRATAVDRLQREFHEGPCVEASYDEGVVCSNDIDADDRWPRWGPAAVQEGISAVISVQLYVKDDTMGALNMFHATRQSFTSDDLEIARMVAVPISIELAHCRQDENLWRAIDARHRIGQAQGILMERFQIPADAAFAVLRRLSQQGNTKLHLIADDIVRTGQLPPGADSAVQG</sequence>
<evidence type="ECO:0000259" key="5">
    <source>
        <dbReference type="PROSITE" id="PS50921"/>
    </source>
</evidence>
<keyword evidence="1" id="KW-0808">Transferase</keyword>
<evidence type="ECO:0000256" key="4">
    <source>
        <dbReference type="ARBA" id="ARBA00023163"/>
    </source>
</evidence>
<dbReference type="AlphaFoldDB" id="A0AAU8DQ38"/>
<keyword evidence="3" id="KW-0805">Transcription regulation</keyword>
<dbReference type="PIRSF" id="PIRSF036625">
    <property type="entry name" value="GAF_ANTAR"/>
    <property type="match status" value="1"/>
</dbReference>
<evidence type="ECO:0000256" key="1">
    <source>
        <dbReference type="ARBA" id="ARBA00022679"/>
    </source>
</evidence>
<accession>A0AAU8DQ38</accession>
<dbReference type="RefSeq" id="WP_353649508.1">
    <property type="nucleotide sequence ID" value="NZ_CP159218.1"/>
</dbReference>
<dbReference type="Gene3D" id="3.30.450.40">
    <property type="match status" value="1"/>
</dbReference>
<gene>
    <name evidence="6" type="ORF">ABLG96_00650</name>
</gene>
<dbReference type="Pfam" id="PF03861">
    <property type="entry name" value="ANTAR"/>
    <property type="match status" value="1"/>
</dbReference>
<protein>
    <submittedName>
        <fullName evidence="6">GAF and ANTAR domain-containing protein</fullName>
    </submittedName>
</protein>
<evidence type="ECO:0000256" key="2">
    <source>
        <dbReference type="ARBA" id="ARBA00022777"/>
    </source>
</evidence>
<dbReference type="InterPro" id="IPR011006">
    <property type="entry name" value="CheY-like_superfamily"/>
</dbReference>
<evidence type="ECO:0000313" key="6">
    <source>
        <dbReference type="EMBL" id="XCG63893.1"/>
    </source>
</evidence>
<proteinExistence type="predicted"/>
<dbReference type="SMART" id="SM01012">
    <property type="entry name" value="ANTAR"/>
    <property type="match status" value="1"/>
</dbReference>
<dbReference type="SUPFAM" id="SSF52172">
    <property type="entry name" value="CheY-like"/>
    <property type="match status" value="1"/>
</dbReference>
<feature type="domain" description="ANTAR" evidence="5">
    <location>
        <begin position="159"/>
        <end position="220"/>
    </location>
</feature>
<dbReference type="InterPro" id="IPR029016">
    <property type="entry name" value="GAF-like_dom_sf"/>
</dbReference>
<dbReference type="Pfam" id="PF13185">
    <property type="entry name" value="GAF_2"/>
    <property type="match status" value="1"/>
</dbReference>
<dbReference type="InterPro" id="IPR005561">
    <property type="entry name" value="ANTAR"/>
</dbReference>
<dbReference type="InterPro" id="IPR012074">
    <property type="entry name" value="GAF_ANTAR"/>
</dbReference>
<dbReference type="InterPro" id="IPR036388">
    <property type="entry name" value="WH-like_DNA-bd_sf"/>
</dbReference>